<dbReference type="PANTHER" id="PTHR48103:SF2">
    <property type="entry name" value="MIDASIN"/>
    <property type="match status" value="1"/>
</dbReference>
<dbReference type="InterPro" id="IPR036465">
    <property type="entry name" value="vWFA_dom_sf"/>
</dbReference>
<keyword evidence="2" id="KW-0067">ATP-binding</keyword>
<evidence type="ECO:0000313" key="7">
    <source>
        <dbReference type="Proteomes" id="UP000030673"/>
    </source>
</evidence>
<dbReference type="GO" id="GO:0000055">
    <property type="term" value="P:ribosomal large subunit export from nucleus"/>
    <property type="evidence" value="ECO:0007669"/>
    <property type="project" value="TreeGrafter"/>
</dbReference>
<dbReference type="Proteomes" id="UP000030673">
    <property type="component" value="Unassembled WGS sequence"/>
</dbReference>
<feature type="compositionally biased region" description="Acidic residues" evidence="4">
    <location>
        <begin position="17"/>
        <end position="28"/>
    </location>
</feature>
<dbReference type="InterPro" id="IPR002035">
    <property type="entry name" value="VWF_A"/>
</dbReference>
<name>W7JLC8_PLAFO</name>
<keyword evidence="1" id="KW-0547">Nucleotide-binding</keyword>
<evidence type="ECO:0000256" key="2">
    <source>
        <dbReference type="ARBA" id="ARBA00022840"/>
    </source>
</evidence>
<feature type="domain" description="VWFA" evidence="5">
    <location>
        <begin position="597"/>
        <end position="802"/>
    </location>
</feature>
<dbReference type="PROSITE" id="PS50234">
    <property type="entry name" value="VWFA"/>
    <property type="match status" value="1"/>
</dbReference>
<dbReference type="GO" id="GO:0005524">
    <property type="term" value="F:ATP binding"/>
    <property type="evidence" value="ECO:0007669"/>
    <property type="project" value="UniProtKB-KW"/>
</dbReference>
<dbReference type="SUPFAM" id="SSF53300">
    <property type="entry name" value="vWA-like"/>
    <property type="match status" value="1"/>
</dbReference>
<evidence type="ECO:0000313" key="6">
    <source>
        <dbReference type="EMBL" id="EWC85708.1"/>
    </source>
</evidence>
<feature type="compositionally biased region" description="Polar residues" evidence="4">
    <location>
        <begin position="224"/>
        <end position="241"/>
    </location>
</feature>
<organism evidence="6 7">
    <name type="scientific">Plasmodium falciparum (isolate NF54)</name>
    <dbReference type="NCBI Taxonomy" id="5843"/>
    <lineage>
        <taxon>Eukaryota</taxon>
        <taxon>Sar</taxon>
        <taxon>Alveolata</taxon>
        <taxon>Apicomplexa</taxon>
        <taxon>Aconoidasida</taxon>
        <taxon>Haemosporida</taxon>
        <taxon>Plasmodiidae</taxon>
        <taxon>Plasmodium</taxon>
        <taxon>Plasmodium (Laverania)</taxon>
    </lineage>
</organism>
<feature type="region of interest" description="Disordered" evidence="4">
    <location>
        <begin position="358"/>
        <end position="384"/>
    </location>
</feature>
<feature type="compositionally biased region" description="Basic and acidic residues" evidence="4">
    <location>
        <begin position="1"/>
        <end position="10"/>
    </location>
</feature>
<dbReference type="GO" id="GO:0000027">
    <property type="term" value="P:ribosomal large subunit assembly"/>
    <property type="evidence" value="ECO:0007669"/>
    <property type="project" value="TreeGrafter"/>
</dbReference>
<feature type="region of interest" description="Disordered" evidence="4">
    <location>
        <begin position="1"/>
        <end position="241"/>
    </location>
</feature>
<feature type="coiled-coil region" evidence="3">
    <location>
        <begin position="474"/>
        <end position="539"/>
    </location>
</feature>
<gene>
    <name evidence="6" type="ORF">PFNF54_05374</name>
</gene>
<dbReference type="OMA" id="HITRTIM"/>
<dbReference type="GO" id="GO:0005634">
    <property type="term" value="C:nucleus"/>
    <property type="evidence" value="ECO:0007669"/>
    <property type="project" value="TreeGrafter"/>
</dbReference>
<proteinExistence type="predicted"/>
<evidence type="ECO:0000256" key="1">
    <source>
        <dbReference type="ARBA" id="ARBA00022741"/>
    </source>
</evidence>
<feature type="compositionally biased region" description="Basic and acidic residues" evidence="4">
    <location>
        <begin position="372"/>
        <end position="381"/>
    </location>
</feature>
<dbReference type="EMBL" id="KE123882">
    <property type="protein sequence ID" value="EWC85708.1"/>
    <property type="molecule type" value="Genomic_DNA"/>
</dbReference>
<dbReference type="PANTHER" id="PTHR48103">
    <property type="entry name" value="MIDASIN-RELATED"/>
    <property type="match status" value="1"/>
</dbReference>
<evidence type="ECO:0000256" key="3">
    <source>
        <dbReference type="SAM" id="Coils"/>
    </source>
</evidence>
<feature type="compositionally biased region" description="Basic and acidic residues" evidence="4">
    <location>
        <begin position="212"/>
        <end position="222"/>
    </location>
</feature>
<protein>
    <recommendedName>
        <fullName evidence="5">VWFA domain-containing protein</fullName>
    </recommendedName>
</protein>
<keyword evidence="3" id="KW-0175">Coiled coil</keyword>
<dbReference type="GO" id="GO:0030687">
    <property type="term" value="C:preribosome, large subunit precursor"/>
    <property type="evidence" value="ECO:0007669"/>
    <property type="project" value="TreeGrafter"/>
</dbReference>
<feature type="compositionally biased region" description="Basic and acidic residues" evidence="4">
    <location>
        <begin position="29"/>
        <end position="65"/>
    </location>
</feature>
<evidence type="ECO:0000256" key="4">
    <source>
        <dbReference type="SAM" id="MobiDB-lite"/>
    </source>
</evidence>
<reference evidence="6 7" key="1">
    <citation type="submission" date="2013-02" db="EMBL/GenBank/DDBJ databases">
        <title>The Genome Sequence of Plasmodium falciparum NF54.</title>
        <authorList>
            <consortium name="The Broad Institute Genome Sequencing Platform"/>
            <consortium name="The Broad Institute Genome Sequencing Center for Infectious Disease"/>
            <person name="Neafsey D."/>
            <person name="Cheeseman I."/>
            <person name="Volkman S."/>
            <person name="Adams J."/>
            <person name="Walker B."/>
            <person name="Young S.K."/>
            <person name="Zeng Q."/>
            <person name="Gargeya S."/>
            <person name="Fitzgerald M."/>
            <person name="Haas B."/>
            <person name="Abouelleil A."/>
            <person name="Alvarado L."/>
            <person name="Arachchi H.M."/>
            <person name="Berlin A.M."/>
            <person name="Chapman S.B."/>
            <person name="Dewar J."/>
            <person name="Goldberg J."/>
            <person name="Griggs A."/>
            <person name="Gujja S."/>
            <person name="Hansen M."/>
            <person name="Howarth C."/>
            <person name="Imamovic A."/>
            <person name="Larimer J."/>
            <person name="McCowan C."/>
            <person name="Murphy C."/>
            <person name="Neiman D."/>
            <person name="Pearson M."/>
            <person name="Priest M."/>
            <person name="Roberts A."/>
            <person name="Saif S."/>
            <person name="Shea T."/>
            <person name="Sisk P."/>
            <person name="Sykes S."/>
            <person name="Wortman J."/>
            <person name="Nusbaum C."/>
            <person name="Birren B."/>
        </authorList>
    </citation>
    <scope>NUCLEOTIDE SEQUENCE [LARGE SCALE GENOMIC DNA]</scope>
    <source>
        <strain evidence="6 7">NF54</strain>
    </source>
</reference>
<accession>W7JLC8</accession>
<sequence>MLKENYKQEISEGSINYEDELFEEEEKDNVENNEDRENKYEREEQLNEDKKEEDHLEIVDEKGEGCVDNNDGNNNDGDNNDGDNNDGNSNDDNNNDDNNNIDNNDGNSNDDNNNDDNNNIDNNDDNNNIDNNDDNNDDNNNEKGKSSNCNDETMDEQANQYDNKLANQKDDKNVEEKNNAENRITDNIYDNEDLNNDPMKKSKQNNININTQKDKGNGKDNMEGEQNVNGGDNNENIQDDQLSRNDFSYMINKCNMYMEKINDISKFLDKIQDRIRNMDENNINDNNINDNNMDENNINDNNMDENNINDNNINDNNINDNNINDNNINDNNINDNNINDNNINDDNMFDNNHINERAMNKEDSKLDDEEDAYKGQEKNKNGEMNNVLSMEEREMKKNITNRFDDVNKDESFNMEEKEKKNILNDNKDEVLKTNFDNKEEENLNNVDCDNVKEEDYDNTNDIIKDGYNKVHSNIKIFENKIDDNNNIIEEEEEEEDYIININEMKDKEKNNFMEHINNNDEYEDIYEKINNETEILSSQLCEELKMILEPTIRNKYEGDYKSGKKLNIKKLVNYFASDFRNNKIWKRKTKLDKRDYNIIIAIDNTKSMKINNIQKTTLNTIFLVAKAFEKLNVGKISICSFGENEKINSNNIVCSMTNNLNKQDFLKILNHFQFNYDTETSFDNAMLNALKICNYIFKNTYNHKNNIINHLMLIISDGRFNKNSVKSEILKCIQNNFIPILMIIDTPASNNNNKKTQSIFDLKQTFYKNNKLQIVPYLHDFPFPYFVVVDDLNNIPSLTCDIIRQWFEILNNK</sequence>
<feature type="compositionally biased region" description="Polar residues" evidence="4">
    <location>
        <begin position="146"/>
        <end position="166"/>
    </location>
</feature>
<feature type="compositionally biased region" description="Low complexity" evidence="4">
    <location>
        <begin position="85"/>
        <end position="130"/>
    </location>
</feature>
<keyword evidence="7" id="KW-1185">Reference proteome</keyword>
<feature type="compositionally biased region" description="Low complexity" evidence="4">
    <location>
        <begin position="68"/>
        <end position="77"/>
    </location>
</feature>
<evidence type="ECO:0000259" key="5">
    <source>
        <dbReference type="PROSITE" id="PS50234"/>
    </source>
</evidence>
<dbReference type="AlphaFoldDB" id="W7JLC8"/>
<feature type="compositionally biased region" description="Basic and acidic residues" evidence="4">
    <location>
        <begin position="167"/>
        <end position="184"/>
    </location>
</feature>